<dbReference type="EMBL" id="JBICBT010001360">
    <property type="protein sequence ID" value="KAL3071313.1"/>
    <property type="molecule type" value="Genomic_DNA"/>
</dbReference>
<protein>
    <submittedName>
        <fullName evidence="1">Uncharacterized protein</fullName>
    </submittedName>
</protein>
<reference evidence="1 2" key="1">
    <citation type="submission" date="2024-10" db="EMBL/GenBank/DDBJ databases">
        <authorList>
            <person name="Kim D."/>
        </authorList>
    </citation>
    <scope>NUCLEOTIDE SEQUENCE [LARGE SCALE GENOMIC DNA]</scope>
    <source>
        <strain evidence="1">BH-2024</strain>
    </source>
</reference>
<proteinExistence type="predicted"/>
<keyword evidence="2" id="KW-1185">Reference proteome</keyword>
<sequence length="102" mass="11597">MCTRADEEQSCREILENTLMMKEAEAKAKEESFSQMDITLPCFNAAGELIGEDRPNGIVLYAPWRDEWQCSSSNNNSWNNDTLFVPCHKPKHLGSWASGTFH</sequence>
<dbReference type="AlphaFoldDB" id="A0ABD2IDR9"/>
<evidence type="ECO:0000313" key="1">
    <source>
        <dbReference type="EMBL" id="KAL3071313.1"/>
    </source>
</evidence>
<name>A0ABD2IDR9_9BILA</name>
<dbReference type="Proteomes" id="UP001620626">
    <property type="component" value="Unassembled WGS sequence"/>
</dbReference>
<accession>A0ABD2IDR9</accession>
<gene>
    <name evidence="1" type="ORF">niasHT_033913</name>
</gene>
<evidence type="ECO:0000313" key="2">
    <source>
        <dbReference type="Proteomes" id="UP001620626"/>
    </source>
</evidence>
<comment type="caution">
    <text evidence="1">The sequence shown here is derived from an EMBL/GenBank/DDBJ whole genome shotgun (WGS) entry which is preliminary data.</text>
</comment>
<organism evidence="1 2">
    <name type="scientific">Heterodera trifolii</name>
    <dbReference type="NCBI Taxonomy" id="157864"/>
    <lineage>
        <taxon>Eukaryota</taxon>
        <taxon>Metazoa</taxon>
        <taxon>Ecdysozoa</taxon>
        <taxon>Nematoda</taxon>
        <taxon>Chromadorea</taxon>
        <taxon>Rhabditida</taxon>
        <taxon>Tylenchina</taxon>
        <taxon>Tylenchomorpha</taxon>
        <taxon>Tylenchoidea</taxon>
        <taxon>Heteroderidae</taxon>
        <taxon>Heteroderinae</taxon>
        <taxon>Heterodera</taxon>
    </lineage>
</organism>